<dbReference type="SMART" id="SM00338">
    <property type="entry name" value="BRLZ"/>
    <property type="match status" value="1"/>
</dbReference>
<evidence type="ECO:0000256" key="6">
    <source>
        <dbReference type="SAM" id="MobiDB-lite"/>
    </source>
</evidence>
<dbReference type="Pfam" id="PF00170">
    <property type="entry name" value="bZIP_1"/>
    <property type="match status" value="1"/>
</dbReference>
<dbReference type="Gene3D" id="1.20.5.170">
    <property type="match status" value="1"/>
</dbReference>
<dbReference type="InterPro" id="IPR051027">
    <property type="entry name" value="bZIP_transcription_factors"/>
</dbReference>
<evidence type="ECO:0000256" key="4">
    <source>
        <dbReference type="ARBA" id="ARBA00023163"/>
    </source>
</evidence>
<evidence type="ECO:0000256" key="3">
    <source>
        <dbReference type="ARBA" id="ARBA00023125"/>
    </source>
</evidence>
<feature type="compositionally biased region" description="Acidic residues" evidence="6">
    <location>
        <begin position="425"/>
        <end position="440"/>
    </location>
</feature>
<feature type="region of interest" description="Disordered" evidence="6">
    <location>
        <begin position="380"/>
        <end position="401"/>
    </location>
</feature>
<feature type="region of interest" description="Disordered" evidence="6">
    <location>
        <begin position="1"/>
        <end position="48"/>
    </location>
</feature>
<dbReference type="CDD" id="cd14687">
    <property type="entry name" value="bZIP_ATF2"/>
    <property type="match status" value="1"/>
</dbReference>
<feature type="region of interest" description="Disordered" evidence="6">
    <location>
        <begin position="158"/>
        <end position="193"/>
    </location>
</feature>
<dbReference type="InterPro" id="IPR002112">
    <property type="entry name" value="Leuzip_Jun"/>
</dbReference>
<protein>
    <recommendedName>
        <fullName evidence="7">BZIP domain-containing protein</fullName>
    </recommendedName>
</protein>
<feature type="region of interest" description="Disordered" evidence="6">
    <location>
        <begin position="209"/>
        <end position="304"/>
    </location>
</feature>
<dbReference type="PRINTS" id="PR00043">
    <property type="entry name" value="LEUZIPPRJUN"/>
</dbReference>
<feature type="compositionally biased region" description="Basic residues" evidence="6">
    <location>
        <begin position="262"/>
        <end position="271"/>
    </location>
</feature>
<dbReference type="AlphaFoldDB" id="A0A6A6WXP8"/>
<dbReference type="Proteomes" id="UP000799757">
    <property type="component" value="Unassembled WGS sequence"/>
</dbReference>
<dbReference type="GO" id="GO:0003700">
    <property type="term" value="F:DNA-binding transcription factor activity"/>
    <property type="evidence" value="ECO:0007669"/>
    <property type="project" value="InterPro"/>
</dbReference>
<sequence>MQGDAGDAGSFGGRRDDVAAVGQAPQNKIRGRGRHHRHSSAGATTATAARAVIGPGADDRPPTAPARAFLCCTGAVFLVPACCPRRTPDTHRPTSTPPSAPPAPPAAMETDSYDWAHDAFVALNADDPIDTTADLTSSPGKWTTFTTLCPSLPTQASIERHGQITPPEDCSPSEPRRDSAVQQSALPPAQPCELPWPVAHQLHALQHFQPQQAQAQSQPQAPQDRATKRRRTAKPAPASQSMALNSYEQPPGQTAAPAPQPPKRKRGRPKSQPHPVSVQEYSKDGFPFPVSTSRQSHLEKNRVAAHKCRLRRKEYIDGLEARGREASAKNKSLKASVAMLREDVLELKNEVLRHAGCNFWAVDEYLARCAGDLLGMDGPPLKHHSSRNETPSVMTNKAEEEPDIKILREMSAESFPSNGTGDSPGEFDDFFGSLDEEMEV</sequence>
<organism evidence="8 9">
    <name type="scientific">Melanomma pulvis-pyrius CBS 109.77</name>
    <dbReference type="NCBI Taxonomy" id="1314802"/>
    <lineage>
        <taxon>Eukaryota</taxon>
        <taxon>Fungi</taxon>
        <taxon>Dikarya</taxon>
        <taxon>Ascomycota</taxon>
        <taxon>Pezizomycotina</taxon>
        <taxon>Dothideomycetes</taxon>
        <taxon>Pleosporomycetidae</taxon>
        <taxon>Pleosporales</taxon>
        <taxon>Melanommataceae</taxon>
        <taxon>Melanomma</taxon>
    </lineage>
</organism>
<reference evidence="8" key="1">
    <citation type="journal article" date="2020" name="Stud. Mycol.">
        <title>101 Dothideomycetes genomes: a test case for predicting lifestyles and emergence of pathogens.</title>
        <authorList>
            <person name="Haridas S."/>
            <person name="Albert R."/>
            <person name="Binder M."/>
            <person name="Bloem J."/>
            <person name="Labutti K."/>
            <person name="Salamov A."/>
            <person name="Andreopoulos B."/>
            <person name="Baker S."/>
            <person name="Barry K."/>
            <person name="Bills G."/>
            <person name="Bluhm B."/>
            <person name="Cannon C."/>
            <person name="Castanera R."/>
            <person name="Culley D."/>
            <person name="Daum C."/>
            <person name="Ezra D."/>
            <person name="Gonzalez J."/>
            <person name="Henrissat B."/>
            <person name="Kuo A."/>
            <person name="Liang C."/>
            <person name="Lipzen A."/>
            <person name="Lutzoni F."/>
            <person name="Magnuson J."/>
            <person name="Mondo S."/>
            <person name="Nolan M."/>
            <person name="Ohm R."/>
            <person name="Pangilinan J."/>
            <person name="Park H.-J."/>
            <person name="Ramirez L."/>
            <person name="Alfaro M."/>
            <person name="Sun H."/>
            <person name="Tritt A."/>
            <person name="Yoshinaga Y."/>
            <person name="Zwiers L.-H."/>
            <person name="Turgeon B."/>
            <person name="Goodwin S."/>
            <person name="Spatafora J."/>
            <person name="Crous P."/>
            <person name="Grigoriev I."/>
        </authorList>
    </citation>
    <scope>NUCLEOTIDE SEQUENCE</scope>
    <source>
        <strain evidence="8">CBS 109.77</strain>
    </source>
</reference>
<gene>
    <name evidence="8" type="ORF">K505DRAFT_420972</name>
</gene>
<evidence type="ECO:0000256" key="2">
    <source>
        <dbReference type="ARBA" id="ARBA00023015"/>
    </source>
</evidence>
<feature type="region of interest" description="Disordered" evidence="6">
    <location>
        <begin position="413"/>
        <end position="440"/>
    </location>
</feature>
<evidence type="ECO:0000256" key="5">
    <source>
        <dbReference type="ARBA" id="ARBA00023242"/>
    </source>
</evidence>
<keyword evidence="2" id="KW-0805">Transcription regulation</keyword>
<keyword evidence="9" id="KW-1185">Reference proteome</keyword>
<feature type="compositionally biased region" description="Low complexity" evidence="6">
    <location>
        <begin position="209"/>
        <end position="223"/>
    </location>
</feature>
<dbReference type="SUPFAM" id="SSF57959">
    <property type="entry name" value="Leucine zipper domain"/>
    <property type="match status" value="1"/>
</dbReference>
<feature type="compositionally biased region" description="Basic residues" evidence="6">
    <location>
        <begin position="29"/>
        <end position="39"/>
    </location>
</feature>
<evidence type="ECO:0000256" key="1">
    <source>
        <dbReference type="ARBA" id="ARBA00004123"/>
    </source>
</evidence>
<evidence type="ECO:0000259" key="7">
    <source>
        <dbReference type="PROSITE" id="PS50217"/>
    </source>
</evidence>
<feature type="compositionally biased region" description="Polar residues" evidence="6">
    <location>
        <begin position="239"/>
        <end position="248"/>
    </location>
</feature>
<feature type="region of interest" description="Disordered" evidence="6">
    <location>
        <begin position="87"/>
        <end position="108"/>
    </location>
</feature>
<name>A0A6A6WXP8_9PLEO</name>
<dbReference type="OrthoDB" id="295274at2759"/>
<evidence type="ECO:0000313" key="9">
    <source>
        <dbReference type="Proteomes" id="UP000799757"/>
    </source>
</evidence>
<dbReference type="InterPro" id="IPR004827">
    <property type="entry name" value="bZIP"/>
</dbReference>
<evidence type="ECO:0000313" key="8">
    <source>
        <dbReference type="EMBL" id="KAF2788663.1"/>
    </source>
</evidence>
<keyword evidence="5" id="KW-0539">Nucleus</keyword>
<dbReference type="PANTHER" id="PTHR19304">
    <property type="entry name" value="CYCLIC-AMP RESPONSE ELEMENT BINDING PROTEIN"/>
    <property type="match status" value="1"/>
</dbReference>
<proteinExistence type="predicted"/>
<dbReference type="GO" id="GO:0005634">
    <property type="term" value="C:nucleus"/>
    <property type="evidence" value="ECO:0007669"/>
    <property type="project" value="UniProtKB-SubCell"/>
</dbReference>
<comment type="subcellular location">
    <subcellularLocation>
        <location evidence="1">Nucleus</location>
    </subcellularLocation>
</comment>
<feature type="domain" description="BZIP" evidence="7">
    <location>
        <begin position="291"/>
        <end position="354"/>
    </location>
</feature>
<keyword evidence="4" id="KW-0804">Transcription</keyword>
<dbReference type="PROSITE" id="PS50217">
    <property type="entry name" value="BZIP"/>
    <property type="match status" value="1"/>
</dbReference>
<feature type="compositionally biased region" description="Pro residues" evidence="6">
    <location>
        <begin position="95"/>
        <end position="105"/>
    </location>
</feature>
<keyword evidence="3" id="KW-0238">DNA-binding</keyword>
<dbReference type="GO" id="GO:0003677">
    <property type="term" value="F:DNA binding"/>
    <property type="evidence" value="ECO:0007669"/>
    <property type="project" value="UniProtKB-KW"/>
</dbReference>
<dbReference type="EMBL" id="MU002198">
    <property type="protein sequence ID" value="KAF2788663.1"/>
    <property type="molecule type" value="Genomic_DNA"/>
</dbReference>
<accession>A0A6A6WXP8</accession>
<dbReference type="InterPro" id="IPR046347">
    <property type="entry name" value="bZIP_sf"/>
</dbReference>